<keyword evidence="3 5" id="KW-1133">Transmembrane helix</keyword>
<organism evidence="6 7">
    <name type="scientific">Colletotrichum chlorophyti</name>
    <dbReference type="NCBI Taxonomy" id="708187"/>
    <lineage>
        <taxon>Eukaryota</taxon>
        <taxon>Fungi</taxon>
        <taxon>Dikarya</taxon>
        <taxon>Ascomycota</taxon>
        <taxon>Pezizomycotina</taxon>
        <taxon>Sordariomycetes</taxon>
        <taxon>Hypocreomycetidae</taxon>
        <taxon>Glomerellales</taxon>
        <taxon>Glomerellaceae</taxon>
        <taxon>Colletotrichum</taxon>
    </lineage>
</organism>
<feature type="transmembrane region" description="Helical" evidence="5">
    <location>
        <begin position="176"/>
        <end position="199"/>
    </location>
</feature>
<feature type="transmembrane region" description="Helical" evidence="5">
    <location>
        <begin position="61"/>
        <end position="80"/>
    </location>
</feature>
<dbReference type="PANTHER" id="PTHR31465:SF8">
    <property type="entry name" value="DOMAIN PROTEIN, PUTATIVE (AFU_ORTHOLOGUE AFUA_6G14140)-RELATED"/>
    <property type="match status" value="1"/>
</dbReference>
<dbReference type="GO" id="GO:0005886">
    <property type="term" value="C:plasma membrane"/>
    <property type="evidence" value="ECO:0007669"/>
    <property type="project" value="TreeGrafter"/>
</dbReference>
<evidence type="ECO:0000313" key="6">
    <source>
        <dbReference type="EMBL" id="OLN96266.1"/>
    </source>
</evidence>
<reference evidence="6 7" key="1">
    <citation type="submission" date="2016-11" db="EMBL/GenBank/DDBJ databases">
        <title>Draft Genome Assembly of Colletotrichum chlorophyti a pathogen of herbaceous plants.</title>
        <authorList>
            <person name="Gan P."/>
            <person name="Narusaka M."/>
            <person name="Tsushima A."/>
            <person name="Narusaka Y."/>
            <person name="Takano Y."/>
            <person name="Shirasu K."/>
        </authorList>
    </citation>
    <scope>NUCLEOTIDE SEQUENCE [LARGE SCALE GENOMIC DNA]</scope>
    <source>
        <strain evidence="6 7">NTL11</strain>
    </source>
</reference>
<evidence type="ECO:0000256" key="2">
    <source>
        <dbReference type="ARBA" id="ARBA00022692"/>
    </source>
</evidence>
<dbReference type="AlphaFoldDB" id="A0A1Q8S4G3"/>
<dbReference type="InterPro" id="IPR007568">
    <property type="entry name" value="RTA1"/>
</dbReference>
<evidence type="ECO:0000256" key="5">
    <source>
        <dbReference type="SAM" id="Phobius"/>
    </source>
</evidence>
<accession>A0A1Q8S4G3</accession>
<keyword evidence="2 5" id="KW-0812">Transmembrane</keyword>
<feature type="transmembrane region" description="Helical" evidence="5">
    <location>
        <begin position="100"/>
        <end position="122"/>
    </location>
</feature>
<name>A0A1Q8S4G3_9PEZI</name>
<dbReference type="GO" id="GO:0000324">
    <property type="term" value="C:fungal-type vacuole"/>
    <property type="evidence" value="ECO:0007669"/>
    <property type="project" value="TreeGrafter"/>
</dbReference>
<sequence length="296" mass="33064">MENNDTFVPSYDTCDEVSTQCPVELTIYGTCLSKPAAIFFGVAFVFSLVIQLYYGMRARTWSFIIWLGIGTAFEVLGYWARTKLADNPWDLDSFTQSYLTLLLAPTLVAAAISVTFKNIVIWYGAQWSVLRPSLYPWVFVGTDFLSIFVEVAGGALTAINASGSGNETLGSIGEKLVVGGVAFQVGNMFFCGGLMLFYVMRRKSALKRGARPHDEAHLINRDVPAMSRASASEAEAKRVRIFVYALAVAYIAILIRCSYRTISVVHPYRYFPFLKEARYLKKRTKQQGGFQMQDMS</sequence>
<comment type="subcellular location">
    <subcellularLocation>
        <location evidence="1">Membrane</location>
        <topology evidence="1">Multi-pass membrane protein</topology>
    </subcellularLocation>
</comment>
<comment type="caution">
    <text evidence="6">The sequence shown here is derived from an EMBL/GenBank/DDBJ whole genome shotgun (WGS) entry which is preliminary data.</text>
</comment>
<protein>
    <submittedName>
        <fullName evidence="6">Uncharacterized protein C17G6.02c 1</fullName>
    </submittedName>
</protein>
<dbReference type="Pfam" id="PF04479">
    <property type="entry name" value="RTA1"/>
    <property type="match status" value="1"/>
</dbReference>
<feature type="transmembrane region" description="Helical" evidence="5">
    <location>
        <begin position="36"/>
        <end position="54"/>
    </location>
</feature>
<proteinExistence type="predicted"/>
<feature type="transmembrane region" description="Helical" evidence="5">
    <location>
        <begin position="134"/>
        <end position="156"/>
    </location>
</feature>
<dbReference type="PANTHER" id="PTHR31465">
    <property type="entry name" value="PROTEIN RTA1-RELATED"/>
    <property type="match status" value="1"/>
</dbReference>
<evidence type="ECO:0000256" key="3">
    <source>
        <dbReference type="ARBA" id="ARBA00022989"/>
    </source>
</evidence>
<dbReference type="Proteomes" id="UP000186583">
    <property type="component" value="Unassembled WGS sequence"/>
</dbReference>
<keyword evidence="4 5" id="KW-0472">Membrane</keyword>
<gene>
    <name evidence="6" type="ORF">CCHL11_04488</name>
</gene>
<keyword evidence="7" id="KW-1185">Reference proteome</keyword>
<feature type="transmembrane region" description="Helical" evidence="5">
    <location>
        <begin position="241"/>
        <end position="262"/>
    </location>
</feature>
<evidence type="ECO:0000256" key="1">
    <source>
        <dbReference type="ARBA" id="ARBA00004141"/>
    </source>
</evidence>
<dbReference type="EMBL" id="MPGH01000019">
    <property type="protein sequence ID" value="OLN96266.1"/>
    <property type="molecule type" value="Genomic_DNA"/>
</dbReference>
<evidence type="ECO:0000256" key="4">
    <source>
        <dbReference type="ARBA" id="ARBA00023136"/>
    </source>
</evidence>
<evidence type="ECO:0000313" key="7">
    <source>
        <dbReference type="Proteomes" id="UP000186583"/>
    </source>
</evidence>
<dbReference type="OrthoDB" id="4521223at2759"/>